<dbReference type="PROSITE" id="PS50902">
    <property type="entry name" value="FLAVODOXIN_LIKE"/>
    <property type="match status" value="1"/>
</dbReference>
<keyword evidence="2" id="KW-0285">Flavoprotein</keyword>
<protein>
    <submittedName>
        <fullName evidence="5">Multimeric flavodoxin WrbA</fullName>
    </submittedName>
</protein>
<dbReference type="InterPro" id="IPR029039">
    <property type="entry name" value="Flavoprotein-like_sf"/>
</dbReference>
<gene>
    <name evidence="5" type="ORF">GGE15_006767</name>
</gene>
<dbReference type="GO" id="GO:0010181">
    <property type="term" value="F:FMN binding"/>
    <property type="evidence" value="ECO:0007669"/>
    <property type="project" value="InterPro"/>
</dbReference>
<evidence type="ECO:0000256" key="2">
    <source>
        <dbReference type="ARBA" id="ARBA00022630"/>
    </source>
</evidence>
<comment type="caution">
    <text evidence="5">The sequence shown here is derived from an EMBL/GenBank/DDBJ whole genome shotgun (WGS) entry which is preliminary data.</text>
</comment>
<dbReference type="EMBL" id="JACIHI010000024">
    <property type="protein sequence ID" value="MBB4443465.1"/>
    <property type="molecule type" value="Genomic_DNA"/>
</dbReference>
<comment type="cofactor">
    <cofactor evidence="1">
        <name>FMN</name>
        <dbReference type="ChEBI" id="CHEBI:58210"/>
    </cofactor>
</comment>
<keyword evidence="3" id="KW-0288">FMN</keyword>
<evidence type="ECO:0000313" key="6">
    <source>
        <dbReference type="Proteomes" id="UP000533724"/>
    </source>
</evidence>
<dbReference type="AlphaFoldDB" id="A0A7W6Y0Z9"/>
<dbReference type="PANTHER" id="PTHR30546:SF23">
    <property type="entry name" value="FLAVOPROTEIN-LIKE PROTEIN YCP4-RELATED"/>
    <property type="match status" value="1"/>
</dbReference>
<dbReference type="SUPFAM" id="SSF52218">
    <property type="entry name" value="Flavoproteins"/>
    <property type="match status" value="1"/>
</dbReference>
<dbReference type="Proteomes" id="UP000533724">
    <property type="component" value="Unassembled WGS sequence"/>
</dbReference>
<evidence type="ECO:0000259" key="4">
    <source>
        <dbReference type="PROSITE" id="PS50902"/>
    </source>
</evidence>
<dbReference type="PROSITE" id="PS00201">
    <property type="entry name" value="FLAVODOXIN"/>
    <property type="match status" value="1"/>
</dbReference>
<evidence type="ECO:0000313" key="5">
    <source>
        <dbReference type="EMBL" id="MBB4443465.1"/>
    </source>
</evidence>
<dbReference type="PANTHER" id="PTHR30546">
    <property type="entry name" value="FLAVODOXIN-RELATED PROTEIN WRBA-RELATED"/>
    <property type="match status" value="1"/>
</dbReference>
<dbReference type="InterPro" id="IPR001226">
    <property type="entry name" value="Flavodoxin_CS"/>
</dbReference>
<reference evidence="5 6" key="1">
    <citation type="submission" date="2020-08" db="EMBL/GenBank/DDBJ databases">
        <title>Genomic Encyclopedia of Type Strains, Phase IV (KMG-V): Genome sequencing to study the core and pangenomes of soil and plant-associated prokaryotes.</title>
        <authorList>
            <person name="Whitman W."/>
        </authorList>
    </citation>
    <scope>NUCLEOTIDE SEQUENCE [LARGE SCALE GENOMIC DNA]</scope>
    <source>
        <strain evidence="5 6">SEMIA 414</strain>
    </source>
</reference>
<dbReference type="GO" id="GO:0003955">
    <property type="term" value="F:NAD(P)H dehydrogenase (quinone) activity"/>
    <property type="evidence" value="ECO:0007669"/>
    <property type="project" value="TreeGrafter"/>
</dbReference>
<dbReference type="GO" id="GO:0009055">
    <property type="term" value="F:electron transfer activity"/>
    <property type="evidence" value="ECO:0007669"/>
    <property type="project" value="InterPro"/>
</dbReference>
<dbReference type="GO" id="GO:0016020">
    <property type="term" value="C:membrane"/>
    <property type="evidence" value="ECO:0007669"/>
    <property type="project" value="TreeGrafter"/>
</dbReference>
<feature type="domain" description="Flavodoxin-like" evidence="4">
    <location>
        <begin position="63"/>
        <end position="208"/>
    </location>
</feature>
<organism evidence="5 6">
    <name type="scientific">Rhizobium esperanzae</name>
    <dbReference type="NCBI Taxonomy" id="1967781"/>
    <lineage>
        <taxon>Bacteria</taxon>
        <taxon>Pseudomonadati</taxon>
        <taxon>Pseudomonadota</taxon>
        <taxon>Alphaproteobacteria</taxon>
        <taxon>Hyphomicrobiales</taxon>
        <taxon>Rhizobiaceae</taxon>
        <taxon>Rhizobium/Agrobacterium group</taxon>
        <taxon>Rhizobium</taxon>
    </lineage>
</organism>
<dbReference type="InterPro" id="IPR005025">
    <property type="entry name" value="FMN_Rdtase-like_dom"/>
</dbReference>
<sequence>MAQGYAFLHIPIGPPRKNNLFLIAWFIIEWQNSNFGMGTNNAPSIGRTPKRQGHTMTQSSTKSAVVYHSGYGHTKRLAEVVADGASALLIAIDAEGNISQDAWEALDNADAIIFGSPTYMGGPTWQFKKFADTSSKPWFGEKWKNKVFGGFTNSASINGDKLNTLQYFVLLTGQHGGVWVSLAMKPANVKSSKRDDLNRMGSYIAPMAQSDADAAPGEMSEGDLETARLYGVRIAEIARRFAMARTD</sequence>
<dbReference type="Gene3D" id="3.40.50.360">
    <property type="match status" value="1"/>
</dbReference>
<evidence type="ECO:0000256" key="1">
    <source>
        <dbReference type="ARBA" id="ARBA00001917"/>
    </source>
</evidence>
<dbReference type="InterPro" id="IPR008254">
    <property type="entry name" value="Flavodoxin/NO_synth"/>
</dbReference>
<evidence type="ECO:0000256" key="3">
    <source>
        <dbReference type="ARBA" id="ARBA00022643"/>
    </source>
</evidence>
<proteinExistence type="predicted"/>
<name>A0A7W6Y0Z9_9HYPH</name>
<accession>A0A7W6Y0Z9</accession>
<dbReference type="Pfam" id="PF03358">
    <property type="entry name" value="FMN_red"/>
    <property type="match status" value="1"/>
</dbReference>